<evidence type="ECO:0000313" key="1">
    <source>
        <dbReference type="EMBL" id="UFP93983.1"/>
    </source>
</evidence>
<keyword evidence="2" id="KW-1185">Reference proteome</keyword>
<dbReference type="EMBL" id="CP063845">
    <property type="protein sequence ID" value="UFP93983.1"/>
    <property type="molecule type" value="Genomic_DNA"/>
</dbReference>
<dbReference type="RefSeq" id="WP_230841040.1">
    <property type="nucleotide sequence ID" value="NZ_CP063845.1"/>
</dbReference>
<accession>A0ABY3PK29</accession>
<protein>
    <recommendedName>
        <fullName evidence="3">CopG family transcriptional regulator</fullName>
    </recommendedName>
</protein>
<evidence type="ECO:0008006" key="3">
    <source>
        <dbReference type="Google" id="ProtNLM"/>
    </source>
</evidence>
<gene>
    <name evidence="1" type="ORF">ISF26_19795</name>
</gene>
<dbReference type="Proteomes" id="UP001054846">
    <property type="component" value="Chromosome"/>
</dbReference>
<evidence type="ECO:0000313" key="2">
    <source>
        <dbReference type="Proteomes" id="UP001054846"/>
    </source>
</evidence>
<sequence length="119" mass="13263">MKGFEMDDSKHKVTLYLPPQLHRQLKIKAAVEEQPMSVLAERALQFMLAHPEAIEATHGRTHRVYQCPECRTAVVLRSDNLETLPRTKAILADAPIAEAAAGVPESGTVQEREELSLVH</sequence>
<organism evidence="1 2">
    <name type="scientific">Gloeobacter morelensis MG652769</name>
    <dbReference type="NCBI Taxonomy" id="2781736"/>
    <lineage>
        <taxon>Bacteria</taxon>
        <taxon>Bacillati</taxon>
        <taxon>Cyanobacteriota</taxon>
        <taxon>Cyanophyceae</taxon>
        <taxon>Gloeobacterales</taxon>
        <taxon>Gloeobacteraceae</taxon>
        <taxon>Gloeobacter</taxon>
        <taxon>Gloeobacter morelensis</taxon>
    </lineage>
</organism>
<name>A0ABY3PK29_9CYAN</name>
<proteinExistence type="predicted"/>
<reference evidence="1 2" key="1">
    <citation type="journal article" date="2021" name="Genome Biol. Evol.">
        <title>Complete Genome Sequencing of a Novel Gloeobacter Species from a Waterfall Cave in Mexico.</title>
        <authorList>
            <person name="Saw J.H."/>
            <person name="Cardona T."/>
            <person name="Montejano G."/>
        </authorList>
    </citation>
    <scope>NUCLEOTIDE SEQUENCE [LARGE SCALE GENOMIC DNA]</scope>
    <source>
        <strain evidence="1">MG652769</strain>
    </source>
</reference>